<evidence type="ECO:0000313" key="3">
    <source>
        <dbReference type="Proteomes" id="UP001189429"/>
    </source>
</evidence>
<protein>
    <submittedName>
        <fullName evidence="2">Uncharacterized protein</fullName>
    </submittedName>
</protein>
<evidence type="ECO:0000313" key="2">
    <source>
        <dbReference type="EMBL" id="CAK0804817.1"/>
    </source>
</evidence>
<feature type="region of interest" description="Disordered" evidence="1">
    <location>
        <begin position="163"/>
        <end position="222"/>
    </location>
</feature>
<comment type="caution">
    <text evidence="2">The sequence shown here is derived from an EMBL/GenBank/DDBJ whole genome shotgun (WGS) entry which is preliminary data.</text>
</comment>
<dbReference type="EMBL" id="CAUYUJ010003326">
    <property type="protein sequence ID" value="CAK0804817.1"/>
    <property type="molecule type" value="Genomic_DNA"/>
</dbReference>
<accession>A0ABN9QJ26</accession>
<organism evidence="2 3">
    <name type="scientific">Prorocentrum cordatum</name>
    <dbReference type="NCBI Taxonomy" id="2364126"/>
    <lineage>
        <taxon>Eukaryota</taxon>
        <taxon>Sar</taxon>
        <taxon>Alveolata</taxon>
        <taxon>Dinophyceae</taxon>
        <taxon>Prorocentrales</taxon>
        <taxon>Prorocentraceae</taxon>
        <taxon>Prorocentrum</taxon>
    </lineage>
</organism>
<dbReference type="Proteomes" id="UP001189429">
    <property type="component" value="Unassembled WGS sequence"/>
</dbReference>
<feature type="non-terminal residue" evidence="2">
    <location>
        <position position="278"/>
    </location>
</feature>
<gene>
    <name evidence="2" type="ORF">PCOR1329_LOCUS11504</name>
</gene>
<keyword evidence="3" id="KW-1185">Reference proteome</keyword>
<evidence type="ECO:0000256" key="1">
    <source>
        <dbReference type="SAM" id="MobiDB-lite"/>
    </source>
</evidence>
<sequence length="278" mass="28451">MASALAPGERGPAPLLAGHLGHLLARVLEEAEASLLGASWQPALAWKSALATASRAAPAWPLGPPPATSTNTSNTPAVPVSLKGWQTSKRWYSTGAGVHVRLAVHLEDPRAADQDRVRGGTLARAVALGARQPLLPAVPEGGGHARVEVPLDGLSPPTSWMMRAASEGPPASGASASAAGPGARPHPAHRAGPPAAARRSSPAGRAGRGARTAATSRSGADLPCGPVAGLLGEVQRLVQGEFQAGLLVRESYTASDCRPRGRRAARDARRGARRTPQR</sequence>
<name>A0ABN9QJ26_9DINO</name>
<reference evidence="2" key="1">
    <citation type="submission" date="2023-10" db="EMBL/GenBank/DDBJ databases">
        <authorList>
            <person name="Chen Y."/>
            <person name="Shah S."/>
            <person name="Dougan E. K."/>
            <person name="Thang M."/>
            <person name="Chan C."/>
        </authorList>
    </citation>
    <scope>NUCLEOTIDE SEQUENCE [LARGE SCALE GENOMIC DNA]</scope>
</reference>
<feature type="region of interest" description="Disordered" evidence="1">
    <location>
        <begin position="251"/>
        <end position="278"/>
    </location>
</feature>
<proteinExistence type="predicted"/>
<feature type="compositionally biased region" description="Low complexity" evidence="1">
    <location>
        <begin position="163"/>
        <end position="220"/>
    </location>
</feature>